<keyword evidence="3" id="KW-1185">Reference proteome</keyword>
<gene>
    <name evidence="2" type="ORF">F1728_25200</name>
</gene>
<dbReference type="KEGG" id="gim:F1728_25200"/>
<dbReference type="Proteomes" id="UP000427281">
    <property type="component" value="Chromosome"/>
</dbReference>
<feature type="domain" description="Wadjet protein JetD C-terminal" evidence="1">
    <location>
        <begin position="14"/>
        <end position="133"/>
    </location>
</feature>
<evidence type="ECO:0000259" key="1">
    <source>
        <dbReference type="Pfam" id="PF09983"/>
    </source>
</evidence>
<protein>
    <recommendedName>
        <fullName evidence="1">Wadjet protein JetD C-terminal domain-containing protein</fullName>
    </recommendedName>
</protein>
<evidence type="ECO:0000313" key="3">
    <source>
        <dbReference type="Proteomes" id="UP000427281"/>
    </source>
</evidence>
<reference evidence="2 3" key="1">
    <citation type="submission" date="2019-09" db="EMBL/GenBank/DDBJ databases">
        <title>Gimesia benthica sp. nov., a novel bacterium isolated from deep-sea water of the Northwest Indian Ocean.</title>
        <authorList>
            <person name="Dai X."/>
        </authorList>
    </citation>
    <scope>NUCLEOTIDE SEQUENCE [LARGE SCALE GENOMIC DNA]</scope>
    <source>
        <strain evidence="2 3">E7</strain>
    </source>
</reference>
<evidence type="ECO:0000313" key="2">
    <source>
        <dbReference type="EMBL" id="QGQ25767.1"/>
    </source>
</evidence>
<dbReference type="RefSeq" id="WP_155366365.1">
    <property type="nucleotide sequence ID" value="NZ_CP043930.1"/>
</dbReference>
<organism evidence="2 3">
    <name type="scientific">Gimesia benthica</name>
    <dbReference type="NCBI Taxonomy" id="2608982"/>
    <lineage>
        <taxon>Bacteria</taxon>
        <taxon>Pseudomonadati</taxon>
        <taxon>Planctomycetota</taxon>
        <taxon>Planctomycetia</taxon>
        <taxon>Planctomycetales</taxon>
        <taxon>Planctomycetaceae</taxon>
        <taxon>Gimesia</taxon>
    </lineage>
</organism>
<dbReference type="InterPro" id="IPR024534">
    <property type="entry name" value="JetD_C"/>
</dbReference>
<dbReference type="EMBL" id="CP043930">
    <property type="protein sequence ID" value="QGQ25767.1"/>
    <property type="molecule type" value="Genomic_DNA"/>
</dbReference>
<dbReference type="AlphaFoldDB" id="A0A6I6AH92"/>
<sequence>MSPGPVRDSQPHRSVRLLDPELQSELNLLYDELSLLLRYLKTLNVRNYSVFIVENNLNLLTLPSFRRGMAIRGEGIAVTRLEDLSCLSRNQLIYWGDLDVEGFQILSRLRNLFPHVRSVMMDQEMLNSHAAAIAKGNPS</sequence>
<proteinExistence type="predicted"/>
<dbReference type="Pfam" id="PF09983">
    <property type="entry name" value="JetD_C"/>
    <property type="match status" value="1"/>
</dbReference>
<name>A0A6I6AH92_9PLAN</name>
<accession>A0A6I6AH92</accession>